<dbReference type="EMBL" id="SLWY01000001">
    <property type="protein sequence ID" value="TCO83778.1"/>
    <property type="molecule type" value="Genomic_DNA"/>
</dbReference>
<evidence type="ECO:0000256" key="1">
    <source>
        <dbReference type="ARBA" id="ARBA00000085"/>
    </source>
</evidence>
<dbReference type="PROSITE" id="PS50110">
    <property type="entry name" value="RESPONSE_REGULATORY"/>
    <property type="match status" value="2"/>
</dbReference>
<dbReference type="Pfam" id="PF02518">
    <property type="entry name" value="HATPase_c"/>
    <property type="match status" value="1"/>
</dbReference>
<dbReference type="PROSITE" id="PS50894">
    <property type="entry name" value="HPT"/>
    <property type="match status" value="1"/>
</dbReference>
<keyword evidence="7" id="KW-0067">ATP-binding</keyword>
<evidence type="ECO:0000256" key="11">
    <source>
        <dbReference type="PROSITE-ProRule" id="PRU00110"/>
    </source>
</evidence>
<dbReference type="Pfam" id="PF00512">
    <property type="entry name" value="HisKA"/>
    <property type="match status" value="1"/>
</dbReference>
<dbReference type="Gene3D" id="1.20.120.160">
    <property type="entry name" value="HPT domain"/>
    <property type="match status" value="1"/>
</dbReference>
<dbReference type="SMART" id="SM00388">
    <property type="entry name" value="HisKA"/>
    <property type="match status" value="1"/>
</dbReference>
<dbReference type="FunFam" id="1.10.287.130:FF:000002">
    <property type="entry name" value="Two-component osmosensing histidine kinase"/>
    <property type="match status" value="1"/>
</dbReference>
<dbReference type="Pfam" id="PF13426">
    <property type="entry name" value="PAS_9"/>
    <property type="match status" value="1"/>
</dbReference>
<dbReference type="Pfam" id="PF00072">
    <property type="entry name" value="Response_reg"/>
    <property type="match status" value="2"/>
</dbReference>
<evidence type="ECO:0000259" key="13">
    <source>
        <dbReference type="PROSITE" id="PS50109"/>
    </source>
</evidence>
<dbReference type="SMART" id="SM00387">
    <property type="entry name" value="HATPase_c"/>
    <property type="match status" value="1"/>
</dbReference>
<dbReference type="InterPro" id="IPR008207">
    <property type="entry name" value="Sig_transdc_His_kin_Hpt_dom"/>
</dbReference>
<dbReference type="InterPro" id="IPR003594">
    <property type="entry name" value="HATPase_dom"/>
</dbReference>
<evidence type="ECO:0000256" key="4">
    <source>
        <dbReference type="ARBA" id="ARBA00022679"/>
    </source>
</evidence>
<evidence type="ECO:0000256" key="8">
    <source>
        <dbReference type="ARBA" id="ARBA00023012"/>
    </source>
</evidence>
<dbReference type="PROSITE" id="PS50109">
    <property type="entry name" value="HIS_KIN"/>
    <property type="match status" value="1"/>
</dbReference>
<comment type="catalytic activity">
    <reaction evidence="1">
        <text>ATP + protein L-histidine = ADP + protein N-phospho-L-histidine.</text>
        <dbReference type="EC" id="2.7.13.3"/>
    </reaction>
</comment>
<accession>A0A4R2LAB7</accession>
<feature type="domain" description="Response regulatory" evidence="14">
    <location>
        <begin position="700"/>
        <end position="817"/>
    </location>
</feature>
<feature type="domain" description="PAC" evidence="16">
    <location>
        <begin position="234"/>
        <end position="284"/>
    </location>
</feature>
<feature type="modified residue" description="4-aspartylphosphate" evidence="12">
    <location>
        <position position="749"/>
    </location>
</feature>
<dbReference type="Proteomes" id="UP000295765">
    <property type="component" value="Unassembled WGS sequence"/>
</dbReference>
<dbReference type="Pfam" id="PF00989">
    <property type="entry name" value="PAS"/>
    <property type="match status" value="1"/>
</dbReference>
<dbReference type="InterPro" id="IPR036097">
    <property type="entry name" value="HisK_dim/P_sf"/>
</dbReference>
<dbReference type="SUPFAM" id="SSF52172">
    <property type="entry name" value="CheY-like"/>
    <property type="match status" value="2"/>
</dbReference>
<dbReference type="Gene3D" id="3.30.565.10">
    <property type="entry name" value="Histidine kinase-like ATPase, C-terminal domain"/>
    <property type="match status" value="1"/>
</dbReference>
<dbReference type="InterPro" id="IPR035965">
    <property type="entry name" value="PAS-like_dom_sf"/>
</dbReference>
<dbReference type="InterPro" id="IPR004358">
    <property type="entry name" value="Sig_transdc_His_kin-like_C"/>
</dbReference>
<gene>
    <name evidence="18" type="ORF">EV699_101162</name>
</gene>
<evidence type="ECO:0000256" key="9">
    <source>
        <dbReference type="ARBA" id="ARBA00064003"/>
    </source>
</evidence>
<dbReference type="GO" id="GO:0005524">
    <property type="term" value="F:ATP binding"/>
    <property type="evidence" value="ECO:0007669"/>
    <property type="project" value="UniProtKB-KW"/>
</dbReference>
<dbReference type="CDD" id="cd16922">
    <property type="entry name" value="HATPase_EvgS-ArcB-TorS-like"/>
    <property type="match status" value="1"/>
</dbReference>
<dbReference type="GO" id="GO:0000155">
    <property type="term" value="F:phosphorelay sensor kinase activity"/>
    <property type="evidence" value="ECO:0007669"/>
    <property type="project" value="InterPro"/>
</dbReference>
<dbReference type="NCBIfam" id="TIGR00229">
    <property type="entry name" value="sensory_box"/>
    <property type="match status" value="2"/>
</dbReference>
<dbReference type="Pfam" id="PF01627">
    <property type="entry name" value="Hpt"/>
    <property type="match status" value="1"/>
</dbReference>
<dbReference type="InterPro" id="IPR000700">
    <property type="entry name" value="PAS-assoc_C"/>
</dbReference>
<dbReference type="SUPFAM" id="SSF47226">
    <property type="entry name" value="Histidine-containing phosphotransfer domain, HPT domain"/>
    <property type="match status" value="1"/>
</dbReference>
<dbReference type="InterPro" id="IPR001789">
    <property type="entry name" value="Sig_transdc_resp-reg_receiver"/>
</dbReference>
<evidence type="ECO:0000256" key="3">
    <source>
        <dbReference type="ARBA" id="ARBA00022553"/>
    </source>
</evidence>
<dbReference type="InterPro" id="IPR003661">
    <property type="entry name" value="HisK_dim/P_dom"/>
</dbReference>
<dbReference type="PROSITE" id="PS50112">
    <property type="entry name" value="PAS"/>
    <property type="match status" value="2"/>
</dbReference>
<reference evidence="18 19" key="1">
    <citation type="submission" date="2019-03" db="EMBL/GenBank/DDBJ databases">
        <title>Genomic Encyclopedia of Type Strains, Phase IV (KMG-IV): sequencing the most valuable type-strain genomes for metagenomic binning, comparative biology and taxonomic classification.</title>
        <authorList>
            <person name="Goeker M."/>
        </authorList>
    </citation>
    <scope>NUCLEOTIDE SEQUENCE [LARGE SCALE GENOMIC DNA]</scope>
    <source>
        <strain evidence="18 19">DSM 25287</strain>
    </source>
</reference>
<feature type="modified residue" description="4-aspartylphosphate" evidence="12">
    <location>
        <position position="597"/>
    </location>
</feature>
<name>A0A4R2LAB7_9GAMM</name>
<evidence type="ECO:0000259" key="17">
    <source>
        <dbReference type="PROSITE" id="PS50894"/>
    </source>
</evidence>
<dbReference type="EC" id="2.7.13.3" evidence="2"/>
<keyword evidence="19" id="KW-1185">Reference proteome</keyword>
<dbReference type="InterPro" id="IPR013767">
    <property type="entry name" value="PAS_fold"/>
</dbReference>
<dbReference type="CDD" id="cd00082">
    <property type="entry name" value="HisKA"/>
    <property type="match status" value="1"/>
</dbReference>
<evidence type="ECO:0000313" key="19">
    <source>
        <dbReference type="Proteomes" id="UP000295765"/>
    </source>
</evidence>
<evidence type="ECO:0000256" key="12">
    <source>
        <dbReference type="PROSITE-ProRule" id="PRU00169"/>
    </source>
</evidence>
<dbReference type="SMART" id="SM00091">
    <property type="entry name" value="PAS"/>
    <property type="match status" value="2"/>
</dbReference>
<dbReference type="GO" id="GO:0006355">
    <property type="term" value="P:regulation of DNA-templated transcription"/>
    <property type="evidence" value="ECO:0007669"/>
    <property type="project" value="InterPro"/>
</dbReference>
<dbReference type="SUPFAM" id="SSF55874">
    <property type="entry name" value="ATPase domain of HSP90 chaperone/DNA topoisomerase II/histidine kinase"/>
    <property type="match status" value="1"/>
</dbReference>
<dbReference type="AlphaFoldDB" id="A0A4R2LAB7"/>
<dbReference type="GO" id="GO:0005886">
    <property type="term" value="C:plasma membrane"/>
    <property type="evidence" value="ECO:0007669"/>
    <property type="project" value="UniProtKB-SubCell"/>
</dbReference>
<dbReference type="Gene3D" id="3.30.450.20">
    <property type="entry name" value="PAS domain"/>
    <property type="match status" value="2"/>
</dbReference>
<feature type="domain" description="PAS" evidence="15">
    <location>
        <begin position="37"/>
        <end position="82"/>
    </location>
</feature>
<keyword evidence="4" id="KW-0808">Transferase</keyword>
<evidence type="ECO:0000259" key="15">
    <source>
        <dbReference type="PROSITE" id="PS50112"/>
    </source>
</evidence>
<evidence type="ECO:0000256" key="10">
    <source>
        <dbReference type="ARBA" id="ARBA00068150"/>
    </source>
</evidence>
<keyword evidence="8" id="KW-0902">Two-component regulatory system</keyword>
<feature type="domain" description="HPt" evidence="17">
    <location>
        <begin position="855"/>
        <end position="948"/>
    </location>
</feature>
<dbReference type="FunFam" id="3.30.565.10:FF:000010">
    <property type="entry name" value="Sensor histidine kinase RcsC"/>
    <property type="match status" value="1"/>
</dbReference>
<evidence type="ECO:0000259" key="16">
    <source>
        <dbReference type="PROSITE" id="PS50113"/>
    </source>
</evidence>
<evidence type="ECO:0000256" key="7">
    <source>
        <dbReference type="ARBA" id="ARBA00022840"/>
    </source>
</evidence>
<protein>
    <recommendedName>
        <fullName evidence="10">Sensory/regulatory protein RpfC</fullName>
        <ecNumber evidence="2">2.7.13.3</ecNumber>
    </recommendedName>
</protein>
<dbReference type="PROSITE" id="PS50113">
    <property type="entry name" value="PAC"/>
    <property type="match status" value="1"/>
</dbReference>
<evidence type="ECO:0000259" key="14">
    <source>
        <dbReference type="PROSITE" id="PS50110"/>
    </source>
</evidence>
<dbReference type="SUPFAM" id="SSF47384">
    <property type="entry name" value="Homodimeric domain of signal transducing histidine kinase"/>
    <property type="match status" value="1"/>
</dbReference>
<dbReference type="Gene3D" id="3.40.50.2300">
    <property type="match status" value="2"/>
</dbReference>
<dbReference type="InterPro" id="IPR011006">
    <property type="entry name" value="CheY-like_superfamily"/>
</dbReference>
<dbReference type="Gene3D" id="1.10.287.130">
    <property type="match status" value="1"/>
</dbReference>
<dbReference type="PANTHER" id="PTHR45339">
    <property type="entry name" value="HYBRID SIGNAL TRANSDUCTION HISTIDINE KINASE J"/>
    <property type="match status" value="1"/>
</dbReference>
<keyword evidence="3 12" id="KW-0597">Phosphoprotein</keyword>
<feature type="modified residue" description="Phosphohistidine" evidence="11">
    <location>
        <position position="894"/>
    </location>
</feature>
<dbReference type="SUPFAM" id="SSF55785">
    <property type="entry name" value="PYP-like sensor domain (PAS domain)"/>
    <property type="match status" value="2"/>
</dbReference>
<evidence type="ECO:0000256" key="5">
    <source>
        <dbReference type="ARBA" id="ARBA00022741"/>
    </source>
</evidence>
<keyword evidence="5" id="KW-0547">Nucleotide-binding</keyword>
<dbReference type="RefSeq" id="WP_165903975.1">
    <property type="nucleotide sequence ID" value="NZ_SLWY01000001.1"/>
</dbReference>
<proteinExistence type="predicted"/>
<dbReference type="PANTHER" id="PTHR45339:SF5">
    <property type="entry name" value="HISTIDINE KINASE"/>
    <property type="match status" value="1"/>
</dbReference>
<organism evidence="18 19">
    <name type="scientific">Plasticicumulans lactativorans</name>
    <dbReference type="NCBI Taxonomy" id="1133106"/>
    <lineage>
        <taxon>Bacteria</taxon>
        <taxon>Pseudomonadati</taxon>
        <taxon>Pseudomonadota</taxon>
        <taxon>Gammaproteobacteria</taxon>
        <taxon>Candidatus Competibacteraceae</taxon>
        <taxon>Plasticicumulans</taxon>
    </lineage>
</organism>
<feature type="domain" description="PAS" evidence="15">
    <location>
        <begin position="157"/>
        <end position="228"/>
    </location>
</feature>
<comment type="caution">
    <text evidence="18">The sequence shown here is derived from an EMBL/GenBank/DDBJ whole genome shotgun (WGS) entry which is preliminary data.</text>
</comment>
<dbReference type="PRINTS" id="PR00344">
    <property type="entry name" value="BCTRLSENSOR"/>
</dbReference>
<dbReference type="SMART" id="SM00073">
    <property type="entry name" value="HPT"/>
    <property type="match status" value="1"/>
</dbReference>
<dbReference type="InterPro" id="IPR036641">
    <property type="entry name" value="HPT_dom_sf"/>
</dbReference>
<dbReference type="SMART" id="SM00448">
    <property type="entry name" value="REC"/>
    <property type="match status" value="2"/>
</dbReference>
<dbReference type="CDD" id="cd00130">
    <property type="entry name" value="PAS"/>
    <property type="match status" value="2"/>
</dbReference>
<dbReference type="InterPro" id="IPR000014">
    <property type="entry name" value="PAS"/>
</dbReference>
<sequence>MNDKSSRSLTGRLFGFLRSAPEPAAAGSAAPASAAAALPRAEDVLAATDVPLLVLHESGVLDGLNPAAERLTGYAADEVVGRRWQVLFPAAVLAELGEAPLAVLLGGGHPGALALRHKSGALVPVTLGVRRGDGAGAAFYVVSAQPAATLEAAPAPADALAAAAFDALPEAALAVDADGRLIAFNAAAETLFGYPRAAAIDQPLIELLVPERFRAAHAAGIARHLAGEVAETPRRMEVMALQADGNEFPAEVTITPIGGGGNAAWCAVVRDLAARRESEELLRAAAERAEAANRAKSDFLATMSHEIRTPMNAVLGTLTLLLDTPLTEEQRNFVETASESGKALLTIINDILDFSKIEAGRLDLENTDFDVVLLVEGVAELLAPRAYGKHIEIGSYVDSSVPRRLGADVGRLRQVLLNLAGNAVKFTRKGGVSIVVTRCGEASPGQARLRFEIADTGIGIPDVAQAQLFERFTQSDPSHSRKYGGTGLGLAISRRLVELMGGSIGFSSQTGIGSIFWFELVCTVADAETVEPAAGTRALGGVRALVVEDNPVSRRLRERELGGWGMTVQSVANGMAALALLRDARTAGQPCDVVLIDQWLADMHGEELGQAIRNDPLLASTGLILMATMGTPSVTARVRKLGFQASLTKPVRQHSLYRWLCVAVGLGDAETLQRNEEAEAAVNAPPAPAAPAAVRARASRLLLVEDSPVNQMVAVAMLKKAGYTVEAVNNGVEAVAAVRGNPYDLVIMDLAMPEMDGFEATSEIRKLPPPTGKIPIVAMTANALPGDRERCLNAGMDDYLTKPIDRAQMLATLEHWLTPADTVPPAAEHAGNGAAGEAEPVLDRGALDQLGADTDAEVLTRVVRLFLEETAHRLDNVDTALARGDWITLQREGHTLKSSAGTFGARQLQTQARQLNEACRANDHVQAAALARSLRAVAQPALDALAALFPPRR</sequence>
<comment type="subunit">
    <text evidence="9">At low DSF concentrations, interacts with RpfF.</text>
</comment>
<dbReference type="InterPro" id="IPR005467">
    <property type="entry name" value="His_kinase_dom"/>
</dbReference>
<dbReference type="CDD" id="cd17546">
    <property type="entry name" value="REC_hyHK_CKI1_RcsC-like"/>
    <property type="match status" value="1"/>
</dbReference>
<evidence type="ECO:0000313" key="18">
    <source>
        <dbReference type="EMBL" id="TCO83778.1"/>
    </source>
</evidence>
<evidence type="ECO:0000256" key="6">
    <source>
        <dbReference type="ARBA" id="ARBA00022777"/>
    </source>
</evidence>
<evidence type="ECO:0000256" key="2">
    <source>
        <dbReference type="ARBA" id="ARBA00012438"/>
    </source>
</evidence>
<feature type="domain" description="Histidine kinase" evidence="13">
    <location>
        <begin position="302"/>
        <end position="524"/>
    </location>
</feature>
<keyword evidence="6" id="KW-0418">Kinase</keyword>
<dbReference type="InterPro" id="IPR036890">
    <property type="entry name" value="HATPase_C_sf"/>
</dbReference>
<feature type="domain" description="Response regulatory" evidence="14">
    <location>
        <begin position="543"/>
        <end position="664"/>
    </location>
</feature>